<dbReference type="Pfam" id="PF03743">
    <property type="entry name" value="TrbI"/>
    <property type="match status" value="1"/>
</dbReference>
<evidence type="ECO:0000256" key="6">
    <source>
        <dbReference type="SAM" id="MobiDB-lite"/>
    </source>
</evidence>
<comment type="similarity">
    <text evidence="2">Belongs to the TrbI/VirB10 family.</text>
</comment>
<evidence type="ECO:0000256" key="2">
    <source>
        <dbReference type="ARBA" id="ARBA00010265"/>
    </source>
</evidence>
<feature type="compositionally biased region" description="Pro residues" evidence="6">
    <location>
        <begin position="109"/>
        <end position="122"/>
    </location>
</feature>
<dbReference type="InterPro" id="IPR005498">
    <property type="entry name" value="T4SS_VirB10/TraB/TrbI"/>
</dbReference>
<accession>A0A518RHW2</accession>
<keyword evidence="4 7" id="KW-1133">Transmembrane helix</keyword>
<evidence type="ECO:0000313" key="9">
    <source>
        <dbReference type="Proteomes" id="UP000318055"/>
    </source>
</evidence>
<feature type="compositionally biased region" description="Basic and acidic residues" evidence="6">
    <location>
        <begin position="132"/>
        <end position="144"/>
    </location>
</feature>
<dbReference type="EMBL" id="CP042239">
    <property type="protein sequence ID" value="QDX27025.1"/>
    <property type="molecule type" value="Genomic_DNA"/>
</dbReference>
<keyword evidence="5 7" id="KW-0472">Membrane</keyword>
<evidence type="ECO:0000313" key="8">
    <source>
        <dbReference type="EMBL" id="QDX27025.1"/>
    </source>
</evidence>
<dbReference type="InterPro" id="IPR042217">
    <property type="entry name" value="T4SS_VirB10/TrbI"/>
</dbReference>
<evidence type="ECO:0000256" key="1">
    <source>
        <dbReference type="ARBA" id="ARBA00004167"/>
    </source>
</evidence>
<reference evidence="8 9" key="1">
    <citation type="submission" date="2019-07" db="EMBL/GenBank/DDBJ databases">
        <title>Sphingomonas alkalisoli sp. nov., isolated from rhizosphere soil of Suaedae salsa.</title>
        <authorList>
            <person name="Zhang H."/>
            <person name="Xu L."/>
            <person name="Zhang J.-X."/>
            <person name="Sun J.-Q."/>
        </authorList>
    </citation>
    <scope>NUCLEOTIDE SEQUENCE [LARGE SCALE GENOMIC DNA]</scope>
    <source>
        <strain evidence="8 9">XS-10</strain>
    </source>
</reference>
<feature type="transmembrane region" description="Helical" evidence="7">
    <location>
        <begin position="31"/>
        <end position="51"/>
    </location>
</feature>
<dbReference type="Gene3D" id="2.40.128.260">
    <property type="entry name" value="Type IV secretion system, VirB10/TraB/TrbI"/>
    <property type="match status" value="1"/>
</dbReference>
<proteinExistence type="inferred from homology"/>
<evidence type="ECO:0000256" key="4">
    <source>
        <dbReference type="ARBA" id="ARBA00022989"/>
    </source>
</evidence>
<sequence length="402" mass="41771">MNAAAEPASAGAPDLRLRGDPPRVMRLSRKALAIVGLVTTAGIGGALVYALQSSAPKSQTELYATDNRAASDTLAGAPKDYSQVPKLGPPLPGDLGRPILSAQQRGVDVPPPPMGTAPPTPAGPAANAAQAARERVRQERDAARTSKVFVGGEGAAASTGAGAAPPVQLPAVVSAVAAPTAPSSGDSDQSGKRNFLRAYEGAPTESGHRVTQPTSPYVVQAGSVIPAALITGIRSDLPGIITAQVTQNIYDSVTGRHLLIPQGSRLIGEYDSQVSFGQSRVLLAWDRLIRPDGRSIQLDRLPGADAAGYSGLQDRVNQHWGGILRAALISTLLNVGTEVGNGNDDDLIRALRQGTSESIGRTGQDLVRRQMSVQPTLTIRPGFQLRVIVTRDIVMTPAGDVK</sequence>
<evidence type="ECO:0000256" key="5">
    <source>
        <dbReference type="ARBA" id="ARBA00023136"/>
    </source>
</evidence>
<keyword evidence="3 7" id="KW-0812">Transmembrane</keyword>
<keyword evidence="9" id="KW-1185">Reference proteome</keyword>
<dbReference type="RefSeq" id="WP_145848200.1">
    <property type="nucleotide sequence ID" value="NZ_CP042239.1"/>
</dbReference>
<name>A0A518RHW2_9SPHN</name>
<dbReference type="CDD" id="cd16429">
    <property type="entry name" value="VirB10"/>
    <property type="match status" value="1"/>
</dbReference>
<organism evidence="8 9">
    <name type="scientific">Sphingomonas suaedae</name>
    <dbReference type="NCBI Taxonomy" id="2599297"/>
    <lineage>
        <taxon>Bacteria</taxon>
        <taxon>Pseudomonadati</taxon>
        <taxon>Pseudomonadota</taxon>
        <taxon>Alphaproteobacteria</taxon>
        <taxon>Sphingomonadales</taxon>
        <taxon>Sphingomonadaceae</taxon>
        <taxon>Sphingomonas</taxon>
    </lineage>
</organism>
<protein>
    <submittedName>
        <fullName evidence="8">TrbI/VirB10 family protein</fullName>
    </submittedName>
</protein>
<gene>
    <name evidence="8" type="ORF">FPZ54_14115</name>
</gene>
<feature type="region of interest" description="Disordered" evidence="6">
    <location>
        <begin position="73"/>
        <end position="148"/>
    </location>
</feature>
<dbReference type="KEGG" id="ssua:FPZ54_14115"/>
<dbReference type="OrthoDB" id="9807354at2"/>
<dbReference type="GO" id="GO:0016020">
    <property type="term" value="C:membrane"/>
    <property type="evidence" value="ECO:0007669"/>
    <property type="project" value="UniProtKB-SubCell"/>
</dbReference>
<comment type="subcellular location">
    <subcellularLocation>
        <location evidence="1">Membrane</location>
        <topology evidence="1">Single-pass membrane protein</topology>
    </subcellularLocation>
</comment>
<evidence type="ECO:0000256" key="3">
    <source>
        <dbReference type="ARBA" id="ARBA00022692"/>
    </source>
</evidence>
<dbReference type="Proteomes" id="UP000318055">
    <property type="component" value="Chromosome"/>
</dbReference>
<evidence type="ECO:0000256" key="7">
    <source>
        <dbReference type="SAM" id="Phobius"/>
    </source>
</evidence>
<dbReference type="AlphaFoldDB" id="A0A518RHW2"/>